<evidence type="ECO:0000313" key="2">
    <source>
        <dbReference type="Proteomes" id="UP000827976"/>
    </source>
</evidence>
<name>A0ACB7URG9_DIOAL</name>
<gene>
    <name evidence="1" type="ORF">IHE45_14G045100</name>
</gene>
<keyword evidence="2" id="KW-1185">Reference proteome</keyword>
<sequence>MYDATCSVLENIEKDGSTYSQRGDARVVLKMIQSFEFIFILHLMKEIMGITDILCQSLQPKSQDILNAMHLVLSTKILIQKLREEGWNRLLENVLSFCEKHDLNAPDLSSQFCEGRSRHQQSQIRIEHHYHFDIFNEVIDFQLQELNSKFNVQAMDLLTLSIALDLREIITLLILIEDGFLEDNLVVNIEREIAETFSSNSILEDFVMLKEWRSQF</sequence>
<dbReference type="EMBL" id="CM037024">
    <property type="protein sequence ID" value="KAH7663315.1"/>
    <property type="molecule type" value="Genomic_DNA"/>
</dbReference>
<dbReference type="Proteomes" id="UP000827976">
    <property type="component" value="Chromosome 14"/>
</dbReference>
<proteinExistence type="predicted"/>
<evidence type="ECO:0000313" key="1">
    <source>
        <dbReference type="EMBL" id="KAH7663315.1"/>
    </source>
</evidence>
<comment type="caution">
    <text evidence="1">The sequence shown here is derived from an EMBL/GenBank/DDBJ whole genome shotgun (WGS) entry which is preliminary data.</text>
</comment>
<accession>A0ACB7URG9</accession>
<organism evidence="1 2">
    <name type="scientific">Dioscorea alata</name>
    <name type="common">Purple yam</name>
    <dbReference type="NCBI Taxonomy" id="55571"/>
    <lineage>
        <taxon>Eukaryota</taxon>
        <taxon>Viridiplantae</taxon>
        <taxon>Streptophyta</taxon>
        <taxon>Embryophyta</taxon>
        <taxon>Tracheophyta</taxon>
        <taxon>Spermatophyta</taxon>
        <taxon>Magnoliopsida</taxon>
        <taxon>Liliopsida</taxon>
        <taxon>Dioscoreales</taxon>
        <taxon>Dioscoreaceae</taxon>
        <taxon>Dioscorea</taxon>
    </lineage>
</organism>
<protein>
    <submittedName>
        <fullName evidence="1">Uncharacterized protein</fullName>
    </submittedName>
</protein>
<reference evidence="2" key="1">
    <citation type="journal article" date="2022" name="Nat. Commun.">
        <title>Chromosome evolution and the genetic basis of agronomically important traits in greater yam.</title>
        <authorList>
            <person name="Bredeson J.V."/>
            <person name="Lyons J.B."/>
            <person name="Oniyinde I.O."/>
            <person name="Okereke N.R."/>
            <person name="Kolade O."/>
            <person name="Nnabue I."/>
            <person name="Nwadili C.O."/>
            <person name="Hribova E."/>
            <person name="Parker M."/>
            <person name="Nwogha J."/>
            <person name="Shu S."/>
            <person name="Carlson J."/>
            <person name="Kariba R."/>
            <person name="Muthemba S."/>
            <person name="Knop K."/>
            <person name="Barton G.J."/>
            <person name="Sherwood A.V."/>
            <person name="Lopez-Montes A."/>
            <person name="Asiedu R."/>
            <person name="Jamnadass R."/>
            <person name="Muchugi A."/>
            <person name="Goodstein D."/>
            <person name="Egesi C.N."/>
            <person name="Featherston J."/>
            <person name="Asfaw A."/>
            <person name="Simpson G.G."/>
            <person name="Dolezel J."/>
            <person name="Hendre P.S."/>
            <person name="Van Deynze A."/>
            <person name="Kumar P.L."/>
            <person name="Obidiegwu J.E."/>
            <person name="Bhattacharjee R."/>
            <person name="Rokhsar D.S."/>
        </authorList>
    </citation>
    <scope>NUCLEOTIDE SEQUENCE [LARGE SCALE GENOMIC DNA]</scope>
    <source>
        <strain evidence="2">cv. TDa95/00328</strain>
    </source>
</reference>